<dbReference type="AlphaFoldDB" id="A0A917KS52"/>
<dbReference type="Gene3D" id="3.10.310.10">
    <property type="entry name" value="Diaminopimelate Epimerase, Chain A, domain 1"/>
    <property type="match status" value="2"/>
</dbReference>
<reference evidence="3" key="1">
    <citation type="journal article" date="2014" name="Int. J. Syst. Evol. Microbiol.">
        <title>Complete genome sequence of Corynebacterium casei LMG S-19264T (=DSM 44701T), isolated from a smear-ripened cheese.</title>
        <authorList>
            <consortium name="US DOE Joint Genome Institute (JGI-PGF)"/>
            <person name="Walter F."/>
            <person name="Albersmeier A."/>
            <person name="Kalinowski J."/>
            <person name="Ruckert C."/>
        </authorList>
    </citation>
    <scope>NUCLEOTIDE SEQUENCE</scope>
    <source>
        <strain evidence="3">CGMCC 1.3617</strain>
    </source>
</reference>
<dbReference type="InterPro" id="IPR003719">
    <property type="entry name" value="Phenazine_PhzF-like"/>
</dbReference>
<evidence type="ECO:0000256" key="1">
    <source>
        <dbReference type="ARBA" id="ARBA00008270"/>
    </source>
</evidence>
<dbReference type="PIRSF" id="PIRSF016184">
    <property type="entry name" value="PhzC_PhzF"/>
    <property type="match status" value="1"/>
</dbReference>
<feature type="active site" evidence="2">
    <location>
        <position position="47"/>
    </location>
</feature>
<organism evidence="3 4">
    <name type="scientific">Neoroseomonas lacus</name>
    <dbReference type="NCBI Taxonomy" id="287609"/>
    <lineage>
        <taxon>Bacteria</taxon>
        <taxon>Pseudomonadati</taxon>
        <taxon>Pseudomonadota</taxon>
        <taxon>Alphaproteobacteria</taxon>
        <taxon>Acetobacterales</taxon>
        <taxon>Acetobacteraceae</taxon>
        <taxon>Neoroseomonas</taxon>
    </lineage>
</organism>
<dbReference type="PANTHER" id="PTHR13774:SF32">
    <property type="entry name" value="ANTISENSE-ENHANCING SEQUENCE 1"/>
    <property type="match status" value="1"/>
</dbReference>
<evidence type="ECO:0008006" key="5">
    <source>
        <dbReference type="Google" id="ProtNLM"/>
    </source>
</evidence>
<gene>
    <name evidence="3" type="ORF">GCM10011320_38380</name>
</gene>
<dbReference type="PANTHER" id="PTHR13774">
    <property type="entry name" value="PHENAZINE BIOSYNTHESIS PROTEIN"/>
    <property type="match status" value="1"/>
</dbReference>
<dbReference type="RefSeq" id="WP_188969614.1">
    <property type="nucleotide sequence ID" value="NZ_BMKW01000009.1"/>
</dbReference>
<sequence length="297" mass="31543">MRAYRFTTVDVFTTTRFGGNQLAVFPDARGLSDAEMQALAAEFNLSETTFVLPPDSPQNSARVRIFNRVAEMPFAGHPNVGTAYVLGQADEGRPRAYRFEEPAGLVEVTLLRDEGDRVTGADVAAPQPLRIGAPLPISTAAACASLPEDAIITTRHAPTLAADGGNHRLLTEVTPEGLAAAAPDLGAFRRAVAAHPEETRGFLSLYLYCRDGAAVRARMFSPLTGTWEDSATGSAATPLAGFLLHLDGAAEGRWDITQGVEMGRPSLLLAGARRMPEGIRARVGGHCVPVLRGEALL</sequence>
<dbReference type="Proteomes" id="UP000661507">
    <property type="component" value="Unassembled WGS sequence"/>
</dbReference>
<dbReference type="EMBL" id="BMKW01000009">
    <property type="protein sequence ID" value="GGJ27432.1"/>
    <property type="molecule type" value="Genomic_DNA"/>
</dbReference>
<comment type="similarity">
    <text evidence="1">Belongs to the PhzF family.</text>
</comment>
<dbReference type="Pfam" id="PF02567">
    <property type="entry name" value="PhzC-PhzF"/>
    <property type="match status" value="1"/>
</dbReference>
<reference evidence="3" key="2">
    <citation type="submission" date="2020-09" db="EMBL/GenBank/DDBJ databases">
        <authorList>
            <person name="Sun Q."/>
            <person name="Zhou Y."/>
        </authorList>
    </citation>
    <scope>NUCLEOTIDE SEQUENCE</scope>
    <source>
        <strain evidence="3">CGMCC 1.3617</strain>
    </source>
</reference>
<dbReference type="GO" id="GO:0016853">
    <property type="term" value="F:isomerase activity"/>
    <property type="evidence" value="ECO:0007669"/>
    <property type="project" value="TreeGrafter"/>
</dbReference>
<keyword evidence="4" id="KW-1185">Reference proteome</keyword>
<evidence type="ECO:0000313" key="3">
    <source>
        <dbReference type="EMBL" id="GGJ27432.1"/>
    </source>
</evidence>
<protein>
    <recommendedName>
        <fullName evidence="5">PhzF family phenazine biosynthesis protein</fullName>
    </recommendedName>
</protein>
<accession>A0A917KS52</accession>
<name>A0A917KS52_9PROT</name>
<dbReference type="GO" id="GO:0005737">
    <property type="term" value="C:cytoplasm"/>
    <property type="evidence" value="ECO:0007669"/>
    <property type="project" value="TreeGrafter"/>
</dbReference>
<comment type="caution">
    <text evidence="3">The sequence shown here is derived from an EMBL/GenBank/DDBJ whole genome shotgun (WGS) entry which is preliminary data.</text>
</comment>
<evidence type="ECO:0000313" key="4">
    <source>
        <dbReference type="Proteomes" id="UP000661507"/>
    </source>
</evidence>
<evidence type="ECO:0000256" key="2">
    <source>
        <dbReference type="PIRSR" id="PIRSR016184-1"/>
    </source>
</evidence>
<proteinExistence type="inferred from homology"/>
<dbReference type="SUPFAM" id="SSF54506">
    <property type="entry name" value="Diaminopimelate epimerase-like"/>
    <property type="match status" value="1"/>
</dbReference>
<dbReference type="NCBIfam" id="TIGR00654">
    <property type="entry name" value="PhzF_family"/>
    <property type="match status" value="1"/>
</dbReference>